<dbReference type="PIRSF" id="PIRSF000126">
    <property type="entry name" value="11-beta-HSD1"/>
    <property type="match status" value="1"/>
</dbReference>
<dbReference type="CDD" id="cd05233">
    <property type="entry name" value="SDR_c"/>
    <property type="match status" value="1"/>
</dbReference>
<evidence type="ECO:0000256" key="3">
    <source>
        <dbReference type="RuleBase" id="RU000363"/>
    </source>
</evidence>
<dbReference type="InterPro" id="IPR002347">
    <property type="entry name" value="SDR_fam"/>
</dbReference>
<protein>
    <submittedName>
        <fullName evidence="4">SDR family oxidoreductase</fullName>
    </submittedName>
</protein>
<accession>A0ABY4QZI2</accession>
<dbReference type="Proteomes" id="UP001056336">
    <property type="component" value="Chromosome"/>
</dbReference>
<comment type="similarity">
    <text evidence="1 3">Belongs to the short-chain dehydrogenases/reductases (SDR) family.</text>
</comment>
<dbReference type="PANTHER" id="PTHR44196:SF2">
    <property type="entry name" value="SHORT-CHAIN DEHYDROGENASE-RELATED"/>
    <property type="match status" value="1"/>
</dbReference>
<dbReference type="RefSeq" id="WP_249771730.1">
    <property type="nucleotide sequence ID" value="NZ_CP097332.1"/>
</dbReference>
<dbReference type="PRINTS" id="PR00081">
    <property type="entry name" value="GDHRDH"/>
</dbReference>
<dbReference type="PRINTS" id="PR00080">
    <property type="entry name" value="SDRFAMILY"/>
</dbReference>
<dbReference type="Gene3D" id="3.40.50.720">
    <property type="entry name" value="NAD(P)-binding Rossmann-like Domain"/>
    <property type="match status" value="1"/>
</dbReference>
<evidence type="ECO:0000256" key="2">
    <source>
        <dbReference type="ARBA" id="ARBA00023002"/>
    </source>
</evidence>
<evidence type="ECO:0000313" key="5">
    <source>
        <dbReference type="Proteomes" id="UP001056336"/>
    </source>
</evidence>
<dbReference type="SUPFAM" id="SSF51735">
    <property type="entry name" value="NAD(P)-binding Rossmann-fold domains"/>
    <property type="match status" value="1"/>
</dbReference>
<dbReference type="Pfam" id="PF00106">
    <property type="entry name" value="adh_short"/>
    <property type="match status" value="1"/>
</dbReference>
<reference evidence="4" key="1">
    <citation type="journal article" date="2018" name="Int. J. Syst. Evol. Microbiol.">
        <title>Jatrophihabitans telluris sp. nov., isolated from sediment soil of lava forest wetlands and the emended description of the genus Jatrophihabitans.</title>
        <authorList>
            <person name="Lee K.C."/>
            <person name="Suh M.K."/>
            <person name="Eom M.K."/>
            <person name="Kim K.K."/>
            <person name="Kim J.S."/>
            <person name="Kim D.S."/>
            <person name="Ko S.H."/>
            <person name="Shin Y.K."/>
            <person name="Lee J.S."/>
        </authorList>
    </citation>
    <scope>NUCLEOTIDE SEQUENCE</scope>
    <source>
        <strain evidence="4">N237</strain>
    </source>
</reference>
<dbReference type="InterPro" id="IPR036291">
    <property type="entry name" value="NAD(P)-bd_dom_sf"/>
</dbReference>
<dbReference type="EMBL" id="CP097332">
    <property type="protein sequence ID" value="UQX88335.1"/>
    <property type="molecule type" value="Genomic_DNA"/>
</dbReference>
<reference evidence="4" key="2">
    <citation type="submission" date="2022-05" db="EMBL/GenBank/DDBJ databases">
        <authorList>
            <person name="Kim J.-S."/>
            <person name="Lee K."/>
            <person name="Suh M."/>
            <person name="Eom M."/>
            <person name="Kim J.-S."/>
            <person name="Kim D.-S."/>
            <person name="Ko S.-H."/>
            <person name="Shin Y."/>
            <person name="Lee J.-S."/>
        </authorList>
    </citation>
    <scope>NUCLEOTIDE SEQUENCE</scope>
    <source>
        <strain evidence="4">N237</strain>
    </source>
</reference>
<gene>
    <name evidence="4" type="ORF">M6D93_18940</name>
</gene>
<evidence type="ECO:0000313" key="4">
    <source>
        <dbReference type="EMBL" id="UQX88335.1"/>
    </source>
</evidence>
<sequence length="266" mass="28197">MASETTAELSGELTGCALVTGATAGIGAAFARRLAAETRDLVLVARDVDRLESAATELRRRYLIQVEVLPADLSTDDGCAVVAKRLADRANPVDTLVNNAGFGLYAPFGQAALADEERLVDLNVRAVLRLTYAALEGMRERGRGEIINVSSVAGFLPRGAAASYAAGKAWVTSFSEGLSLTLVGSGVRICAVCPGFTHTEFHQRASANMSSLPSWAWLEADQVVAEGLADARAGKPVSVPSKRYKIAVQLARFAPRGALRRVMARH</sequence>
<keyword evidence="5" id="KW-1185">Reference proteome</keyword>
<organism evidence="4 5">
    <name type="scientific">Jatrophihabitans telluris</name>
    <dbReference type="NCBI Taxonomy" id="2038343"/>
    <lineage>
        <taxon>Bacteria</taxon>
        <taxon>Bacillati</taxon>
        <taxon>Actinomycetota</taxon>
        <taxon>Actinomycetes</taxon>
        <taxon>Jatrophihabitantales</taxon>
        <taxon>Jatrophihabitantaceae</taxon>
        <taxon>Jatrophihabitans</taxon>
    </lineage>
</organism>
<name>A0ABY4QZI2_9ACTN</name>
<dbReference type="PANTHER" id="PTHR44196">
    <property type="entry name" value="DEHYDROGENASE/REDUCTASE SDR FAMILY MEMBER 7B"/>
    <property type="match status" value="1"/>
</dbReference>
<proteinExistence type="inferred from homology"/>
<evidence type="ECO:0000256" key="1">
    <source>
        <dbReference type="ARBA" id="ARBA00006484"/>
    </source>
</evidence>
<keyword evidence="2" id="KW-0560">Oxidoreductase</keyword>